<keyword evidence="1" id="KW-0732">Signal</keyword>
<evidence type="ECO:0000256" key="1">
    <source>
        <dbReference type="SAM" id="SignalP"/>
    </source>
</evidence>
<sequence>MKGGFSLFLVAALLSVISVNVGVAKAQCSYLSAAPGGCPDIKACIDTCRPCYVGTGRIIAQCFEPGGGFPLWRCLCFFKEGAPCPPPPGSPACPRPPPAAAASISAPHFAGAIPPVYYVTGSVGIIG</sequence>
<feature type="chain" id="PRO_5041906151" evidence="1">
    <location>
        <begin position="27"/>
        <end position="127"/>
    </location>
</feature>
<name>A0AAD3SDL2_NEPGR</name>
<dbReference type="Proteomes" id="UP001279734">
    <property type="component" value="Unassembled WGS sequence"/>
</dbReference>
<evidence type="ECO:0000313" key="3">
    <source>
        <dbReference type="Proteomes" id="UP001279734"/>
    </source>
</evidence>
<keyword evidence="3" id="KW-1185">Reference proteome</keyword>
<dbReference type="EMBL" id="BSYO01000009">
    <property type="protein sequence ID" value="GMH09335.1"/>
    <property type="molecule type" value="Genomic_DNA"/>
</dbReference>
<protein>
    <submittedName>
        <fullName evidence="2">Uncharacterized protein</fullName>
    </submittedName>
</protein>
<evidence type="ECO:0000313" key="2">
    <source>
        <dbReference type="EMBL" id="GMH09335.1"/>
    </source>
</evidence>
<feature type="signal peptide" evidence="1">
    <location>
        <begin position="1"/>
        <end position="26"/>
    </location>
</feature>
<comment type="caution">
    <text evidence="2">The sequence shown here is derived from an EMBL/GenBank/DDBJ whole genome shotgun (WGS) entry which is preliminary data.</text>
</comment>
<organism evidence="2 3">
    <name type="scientific">Nepenthes gracilis</name>
    <name type="common">Slender pitcher plant</name>
    <dbReference type="NCBI Taxonomy" id="150966"/>
    <lineage>
        <taxon>Eukaryota</taxon>
        <taxon>Viridiplantae</taxon>
        <taxon>Streptophyta</taxon>
        <taxon>Embryophyta</taxon>
        <taxon>Tracheophyta</taxon>
        <taxon>Spermatophyta</taxon>
        <taxon>Magnoliopsida</taxon>
        <taxon>eudicotyledons</taxon>
        <taxon>Gunneridae</taxon>
        <taxon>Pentapetalae</taxon>
        <taxon>Caryophyllales</taxon>
        <taxon>Nepenthaceae</taxon>
        <taxon>Nepenthes</taxon>
    </lineage>
</organism>
<accession>A0AAD3SDL2</accession>
<gene>
    <name evidence="2" type="ORF">Nepgr_011176</name>
</gene>
<dbReference type="AlphaFoldDB" id="A0AAD3SDL2"/>
<proteinExistence type="predicted"/>
<reference evidence="2" key="1">
    <citation type="submission" date="2023-05" db="EMBL/GenBank/DDBJ databases">
        <title>Nepenthes gracilis genome sequencing.</title>
        <authorList>
            <person name="Fukushima K."/>
        </authorList>
    </citation>
    <scope>NUCLEOTIDE SEQUENCE</scope>
    <source>
        <strain evidence="2">SING2019-196</strain>
    </source>
</reference>